<feature type="domain" description="Metallo-beta-lactamase" evidence="1">
    <location>
        <begin position="11"/>
        <end position="175"/>
    </location>
</feature>
<dbReference type="InterPro" id="IPR052533">
    <property type="entry name" value="WalJ/YycJ-like"/>
</dbReference>
<dbReference type="EMBL" id="SOEO01000002">
    <property type="protein sequence ID" value="TDX83949.1"/>
    <property type="molecule type" value="Genomic_DNA"/>
</dbReference>
<dbReference type="SUPFAM" id="SSF56281">
    <property type="entry name" value="Metallo-hydrolase/oxidoreductase"/>
    <property type="match status" value="1"/>
</dbReference>
<dbReference type="Gene3D" id="3.60.15.10">
    <property type="entry name" value="Ribonuclease Z/Hydroxyacylglutathione hydrolase-like"/>
    <property type="match status" value="1"/>
</dbReference>
<name>A0A4R8I5V4_9FLAO</name>
<sequence>MKLSILGSNSNGNCYIIHNDSEALILECGIRFSEVQKALNFNLSKVVGVLVSHEHGDHFKHVGDFINKRIPVYASAGTFEAKNIKGQNVISSNVSTKIGKFTITPFALKHDCNEPLGFYINHPETGNILFATDTYYLPFLFPNVRHWMIECNYRKDILDRSSIDARRRNRLLESHMSFATCLEALQANDLSKTNNIILIHLSDGNSNAREFRYDIEKAFGKTTYTADKGMEISLTETPF</sequence>
<keyword evidence="3" id="KW-1185">Reference proteome</keyword>
<dbReference type="RefSeq" id="WP_133944003.1">
    <property type="nucleotide sequence ID" value="NZ_SOEO01000002.1"/>
</dbReference>
<evidence type="ECO:0000313" key="2">
    <source>
        <dbReference type="EMBL" id="TDX83949.1"/>
    </source>
</evidence>
<dbReference type="AlphaFoldDB" id="A0A4R8I5V4"/>
<gene>
    <name evidence="2" type="ORF">B0I22_1537</name>
</gene>
<dbReference type="OrthoDB" id="9781189at2"/>
<dbReference type="Proteomes" id="UP000295313">
    <property type="component" value="Unassembled WGS sequence"/>
</dbReference>
<dbReference type="PANTHER" id="PTHR47619:SF1">
    <property type="entry name" value="EXODEOXYRIBONUCLEASE WALJ"/>
    <property type="match status" value="1"/>
</dbReference>
<evidence type="ECO:0000313" key="3">
    <source>
        <dbReference type="Proteomes" id="UP000295313"/>
    </source>
</evidence>
<protein>
    <submittedName>
        <fullName evidence="2">Phosphoribosyl 1,2-cyclic phosphodiesterase</fullName>
    </submittedName>
</protein>
<organism evidence="2 3">
    <name type="scientific">Epilithonimonas xixisoli</name>
    <dbReference type="NCBI Taxonomy" id="1476462"/>
    <lineage>
        <taxon>Bacteria</taxon>
        <taxon>Pseudomonadati</taxon>
        <taxon>Bacteroidota</taxon>
        <taxon>Flavobacteriia</taxon>
        <taxon>Flavobacteriales</taxon>
        <taxon>Weeksellaceae</taxon>
        <taxon>Chryseobacterium group</taxon>
        <taxon>Epilithonimonas</taxon>
    </lineage>
</organism>
<accession>A0A4R8I5V4</accession>
<dbReference type="InterPro" id="IPR036866">
    <property type="entry name" value="RibonucZ/Hydroxyglut_hydro"/>
</dbReference>
<dbReference type="SMART" id="SM00849">
    <property type="entry name" value="Lactamase_B"/>
    <property type="match status" value="1"/>
</dbReference>
<proteinExistence type="predicted"/>
<dbReference type="InterPro" id="IPR001279">
    <property type="entry name" value="Metallo-B-lactamas"/>
</dbReference>
<comment type="caution">
    <text evidence="2">The sequence shown here is derived from an EMBL/GenBank/DDBJ whole genome shotgun (WGS) entry which is preliminary data.</text>
</comment>
<evidence type="ECO:0000259" key="1">
    <source>
        <dbReference type="SMART" id="SM00849"/>
    </source>
</evidence>
<dbReference type="PANTHER" id="PTHR47619">
    <property type="entry name" value="METALLO-HYDROLASE YYCJ-RELATED"/>
    <property type="match status" value="1"/>
</dbReference>
<reference evidence="2 3" key="1">
    <citation type="submission" date="2019-03" db="EMBL/GenBank/DDBJ databases">
        <title>Genomic Encyclopedia of Type Strains, Phase III (KMG-III): the genomes of soil and plant-associated and newly described type strains.</title>
        <authorList>
            <person name="Whitman W."/>
        </authorList>
    </citation>
    <scope>NUCLEOTIDE SEQUENCE [LARGE SCALE GENOMIC DNA]</scope>
    <source>
        <strain evidence="2 3">CGMCC 1.12802</strain>
    </source>
</reference>
<dbReference type="Pfam" id="PF12706">
    <property type="entry name" value="Lactamase_B_2"/>
    <property type="match status" value="1"/>
</dbReference>